<dbReference type="Proteomes" id="UP000789920">
    <property type="component" value="Unassembled WGS sequence"/>
</dbReference>
<feature type="non-terminal residue" evidence="1">
    <location>
        <position position="1"/>
    </location>
</feature>
<evidence type="ECO:0000313" key="1">
    <source>
        <dbReference type="EMBL" id="CAG8792081.1"/>
    </source>
</evidence>
<protein>
    <submittedName>
        <fullName evidence="1">26505_t:CDS:1</fullName>
    </submittedName>
</protein>
<sequence>QCGAYTAVRSFIEQCGVYTAVRLLQITVWAYIAVRSIFPNSVGVHSCLLNFLGTVWGVHSCQTNQFRCSSAALNSI</sequence>
<comment type="caution">
    <text evidence="1">The sequence shown here is derived from an EMBL/GenBank/DDBJ whole genome shotgun (WGS) entry which is preliminary data.</text>
</comment>
<feature type="non-terminal residue" evidence="1">
    <location>
        <position position="76"/>
    </location>
</feature>
<evidence type="ECO:0000313" key="2">
    <source>
        <dbReference type="Proteomes" id="UP000789920"/>
    </source>
</evidence>
<name>A0ACA9RGM4_9GLOM</name>
<accession>A0ACA9RGM4</accession>
<dbReference type="EMBL" id="CAJVQC010052834">
    <property type="protein sequence ID" value="CAG8792081.1"/>
    <property type="molecule type" value="Genomic_DNA"/>
</dbReference>
<gene>
    <name evidence="1" type="ORF">RPERSI_LOCUS19336</name>
</gene>
<organism evidence="1 2">
    <name type="scientific">Racocetra persica</name>
    <dbReference type="NCBI Taxonomy" id="160502"/>
    <lineage>
        <taxon>Eukaryota</taxon>
        <taxon>Fungi</taxon>
        <taxon>Fungi incertae sedis</taxon>
        <taxon>Mucoromycota</taxon>
        <taxon>Glomeromycotina</taxon>
        <taxon>Glomeromycetes</taxon>
        <taxon>Diversisporales</taxon>
        <taxon>Gigasporaceae</taxon>
        <taxon>Racocetra</taxon>
    </lineage>
</organism>
<proteinExistence type="predicted"/>
<keyword evidence="2" id="KW-1185">Reference proteome</keyword>
<reference evidence="1" key="1">
    <citation type="submission" date="2021-06" db="EMBL/GenBank/DDBJ databases">
        <authorList>
            <person name="Kallberg Y."/>
            <person name="Tangrot J."/>
            <person name="Rosling A."/>
        </authorList>
    </citation>
    <scope>NUCLEOTIDE SEQUENCE</scope>
    <source>
        <strain evidence="1">MA461A</strain>
    </source>
</reference>